<feature type="compositionally biased region" description="Polar residues" evidence="1">
    <location>
        <begin position="165"/>
        <end position="187"/>
    </location>
</feature>
<reference evidence="3" key="1">
    <citation type="journal article" date="2013" name="Genome Announc.">
        <title>Draft genome sequence of the basidiomycetous yeast-like fungus Pseudozyma hubeiensis SY62, which produces an abundant amount of the biosurfactant mannosylerythritol lipids.</title>
        <authorList>
            <person name="Konishi M."/>
            <person name="Hatada Y."/>
            <person name="Horiuchi J."/>
        </authorList>
    </citation>
    <scope>NUCLEOTIDE SEQUENCE [LARGE SCALE GENOMIC DNA]</scope>
    <source>
        <strain evidence="3">SY62</strain>
    </source>
</reference>
<gene>
    <name evidence="2" type="ORF">PHSY_004159</name>
</gene>
<accession>R9P560</accession>
<dbReference type="InterPro" id="IPR006553">
    <property type="entry name" value="Leu-rich_rpt_Cys-con_subtyp"/>
</dbReference>
<dbReference type="OrthoDB" id="550575at2759"/>
<name>R9P560_PSEHS</name>
<feature type="region of interest" description="Disordered" evidence="1">
    <location>
        <begin position="165"/>
        <end position="247"/>
    </location>
</feature>
<feature type="region of interest" description="Disordered" evidence="1">
    <location>
        <begin position="1"/>
        <end position="85"/>
    </location>
</feature>
<dbReference type="SMART" id="SM00367">
    <property type="entry name" value="LRR_CC"/>
    <property type="match status" value="2"/>
</dbReference>
<evidence type="ECO:0000313" key="2">
    <source>
        <dbReference type="EMBL" id="GAC96578.1"/>
    </source>
</evidence>
<feature type="compositionally biased region" description="Acidic residues" evidence="1">
    <location>
        <begin position="202"/>
        <end position="217"/>
    </location>
</feature>
<dbReference type="Proteomes" id="UP000014071">
    <property type="component" value="Unassembled WGS sequence"/>
</dbReference>
<dbReference type="AlphaFoldDB" id="R9P560"/>
<feature type="compositionally biased region" description="Low complexity" evidence="1">
    <location>
        <begin position="236"/>
        <end position="247"/>
    </location>
</feature>
<dbReference type="Pfam" id="PF13516">
    <property type="entry name" value="LRR_6"/>
    <property type="match status" value="1"/>
</dbReference>
<dbReference type="RefSeq" id="XP_012190165.1">
    <property type="nucleotide sequence ID" value="XM_012334775.1"/>
</dbReference>
<evidence type="ECO:0000313" key="3">
    <source>
        <dbReference type="Proteomes" id="UP000014071"/>
    </source>
</evidence>
<dbReference type="STRING" id="1305764.R9P560"/>
<proteinExistence type="predicted"/>
<dbReference type="InterPro" id="IPR032675">
    <property type="entry name" value="LRR_dom_sf"/>
</dbReference>
<dbReference type="Gene3D" id="3.80.10.10">
    <property type="entry name" value="Ribonuclease Inhibitor"/>
    <property type="match status" value="2"/>
</dbReference>
<sequence>MPPKKLSISQIRADSRVRSHDPDLNRTSSSSSSSSHRRNAASSSNRASSRYQSVASSSSTRQPSASNGRNQAKRPKRSAQPKTSARILHIYDDDIEETRVQNLFAPDSRTRRQNVSYRPLSLTQQAHRDGPDFQLPTLSSMCCSVIASCFDALLPSRDQFEVAAGSSTSSKANQSIKNAHTLKQSSNPRKRSRGRAFGAAPDSDEDQQDYIPSDDEGSNLKSSTSRSTRSRREASHTASSSTLSGNNASSRLLAGWTTSELHYLTRKTSEQLKLLSPAASFLLFRALVDQAPQHLTKTVVINYFLPPILGSSSSSSSASAAAKTHVWLPASIPLLSHDKSAASFLIAHLANSITSAREHHSSIMSQATAEDMPLAALPSRLLQSQSTSFALRSLQLHGLTRLQDGTLARFFEAATPSSHSEPILRLETISLRGCVAVGDRTVAAICRSTSATLRYLNLDFTDIAADSVSAIMQHVPDIHTLKLGYNENLSDKTLQTALQAPTTGGFIPFSKLTNLRLRQCSQVGDVGVACFLKYAHKTIEVLDVSGTAVGGANAHQPDLHIFFMSCFPMGIPDGSETATTTLKLRKLNLLDTNIDFDLLIKLIERSPNMETMLLRQMPSRLTRDGMIDLLERVVSDSRSGWRDRKWKRLQLRVLDVRDEFAELFPDLLAIFPRLHIESLKTSQTQSHFFSNVPDRIQPNSCIVQHLKLPDAKLSEHAWQFLPLITTLRSLDVSNTAVPESIVKATIEANPFLEVMDLSSCKQMRISTRRNAFELVDEK</sequence>
<dbReference type="HOGENOM" id="CLU_365324_0_0_1"/>
<organism evidence="2 3">
    <name type="scientific">Pseudozyma hubeiensis (strain SY62)</name>
    <name type="common">Yeast</name>
    <dbReference type="NCBI Taxonomy" id="1305764"/>
    <lineage>
        <taxon>Eukaryota</taxon>
        <taxon>Fungi</taxon>
        <taxon>Dikarya</taxon>
        <taxon>Basidiomycota</taxon>
        <taxon>Ustilaginomycotina</taxon>
        <taxon>Ustilaginomycetes</taxon>
        <taxon>Ustilaginales</taxon>
        <taxon>Ustilaginaceae</taxon>
        <taxon>Pseudozyma</taxon>
    </lineage>
</organism>
<keyword evidence="3" id="KW-1185">Reference proteome</keyword>
<dbReference type="eggNOG" id="ENOG502SAW1">
    <property type="taxonomic scope" value="Eukaryota"/>
</dbReference>
<protein>
    <submittedName>
        <fullName evidence="2">Uncharacterized protein</fullName>
    </submittedName>
</protein>
<feature type="compositionally biased region" description="Low complexity" evidence="1">
    <location>
        <begin position="25"/>
        <end position="66"/>
    </location>
</feature>
<dbReference type="GeneID" id="24109444"/>
<feature type="compositionally biased region" description="Basic and acidic residues" evidence="1">
    <location>
        <begin position="13"/>
        <end position="24"/>
    </location>
</feature>
<dbReference type="SUPFAM" id="SSF52047">
    <property type="entry name" value="RNI-like"/>
    <property type="match status" value="1"/>
</dbReference>
<dbReference type="InterPro" id="IPR001611">
    <property type="entry name" value="Leu-rich_rpt"/>
</dbReference>
<evidence type="ECO:0000256" key="1">
    <source>
        <dbReference type="SAM" id="MobiDB-lite"/>
    </source>
</evidence>
<dbReference type="EMBL" id="DF238802">
    <property type="protein sequence ID" value="GAC96578.1"/>
    <property type="molecule type" value="Genomic_DNA"/>
</dbReference>